<proteinExistence type="inferred from homology"/>
<comment type="similarity">
    <text evidence="1 3">Belongs to the short-chain dehydrogenases/reductases (SDR) family.</text>
</comment>
<dbReference type="SUPFAM" id="SSF51735">
    <property type="entry name" value="NAD(P)-binding Rossmann-fold domains"/>
    <property type="match status" value="1"/>
</dbReference>
<dbReference type="RefSeq" id="WP_305111865.1">
    <property type="nucleotide sequence ID" value="NZ_JAUTIX010000005.1"/>
</dbReference>
<dbReference type="NCBIfam" id="NF005881">
    <property type="entry name" value="PRK07832.1"/>
    <property type="match status" value="1"/>
</dbReference>
<organism evidence="4 5">
    <name type="scientific">Tsukamurella strandjordii</name>
    <dbReference type="NCBI Taxonomy" id="147577"/>
    <lineage>
        <taxon>Bacteria</taxon>
        <taxon>Bacillati</taxon>
        <taxon>Actinomycetota</taxon>
        <taxon>Actinomycetes</taxon>
        <taxon>Mycobacteriales</taxon>
        <taxon>Tsukamurellaceae</taxon>
        <taxon>Tsukamurella</taxon>
    </lineage>
</organism>
<dbReference type="Pfam" id="PF00106">
    <property type="entry name" value="adh_short"/>
    <property type="match status" value="1"/>
</dbReference>
<dbReference type="InterPro" id="IPR020904">
    <property type="entry name" value="Sc_DH/Rdtase_CS"/>
</dbReference>
<protein>
    <submittedName>
        <fullName evidence="4">SDR family oxidoreductase</fullName>
    </submittedName>
</protein>
<dbReference type="CDD" id="cd05233">
    <property type="entry name" value="SDR_c"/>
    <property type="match status" value="1"/>
</dbReference>
<dbReference type="PROSITE" id="PS00061">
    <property type="entry name" value="ADH_SHORT"/>
    <property type="match status" value="1"/>
</dbReference>
<dbReference type="InterPro" id="IPR002347">
    <property type="entry name" value="SDR_fam"/>
</dbReference>
<evidence type="ECO:0000256" key="2">
    <source>
        <dbReference type="ARBA" id="ARBA00023002"/>
    </source>
</evidence>
<comment type="caution">
    <text evidence="4">The sequence shown here is derived from an EMBL/GenBank/DDBJ whole genome shotgun (WGS) entry which is preliminary data.</text>
</comment>
<sequence length="309" mass="33290">MALRDIVRLVHMAPPIKDLKGKKVLVTGAASGIGRATADLLAAHGAELVLTDINAEQLDAVTRHVTALGAKVIASRAFDVSDYDAVVAFADEVHAAAGSLDIVMNIAGISVWGTVQNLTHEQWRKTVDVNLMGPIHVIETFVPPMIAAGRGGQLVNVASAAGLLALPWHSAYSAAKFGLVGVSEVLRYDLRRYNIGVSVVCPGAVDTGLVKTVEINGVDRTNPKVNKGIDSFPKVSPEKAARAIIAGVLKNKYLVYTSFDTRFGYFWKQKFAPPYEIAMRIANDRFAYLAKISERGQQSEPKQLSERGQ</sequence>
<dbReference type="GO" id="GO:0016491">
    <property type="term" value="F:oxidoreductase activity"/>
    <property type="evidence" value="ECO:0007669"/>
    <property type="project" value="UniProtKB-KW"/>
</dbReference>
<gene>
    <name evidence="4" type="ORF">Q7X28_14610</name>
</gene>
<dbReference type="InterPro" id="IPR036291">
    <property type="entry name" value="NAD(P)-bd_dom_sf"/>
</dbReference>
<evidence type="ECO:0000313" key="5">
    <source>
        <dbReference type="Proteomes" id="UP001178281"/>
    </source>
</evidence>
<dbReference type="PRINTS" id="PR00080">
    <property type="entry name" value="SDRFAMILY"/>
</dbReference>
<evidence type="ECO:0000256" key="3">
    <source>
        <dbReference type="RuleBase" id="RU000363"/>
    </source>
</evidence>
<name>A0AA90NIR8_9ACTN</name>
<dbReference type="FunFam" id="3.40.50.720:FF:000084">
    <property type="entry name" value="Short-chain dehydrogenase reductase"/>
    <property type="match status" value="1"/>
</dbReference>
<keyword evidence="2" id="KW-0560">Oxidoreductase</keyword>
<evidence type="ECO:0000313" key="4">
    <source>
        <dbReference type="EMBL" id="MDP0399161.1"/>
    </source>
</evidence>
<accession>A0AA90NIR8</accession>
<dbReference type="PANTHER" id="PTHR44196">
    <property type="entry name" value="DEHYDROGENASE/REDUCTASE SDR FAMILY MEMBER 7B"/>
    <property type="match status" value="1"/>
</dbReference>
<dbReference type="PANTHER" id="PTHR44196:SF1">
    <property type="entry name" value="DEHYDROGENASE_REDUCTASE SDR FAMILY MEMBER 7B"/>
    <property type="match status" value="1"/>
</dbReference>
<keyword evidence="5" id="KW-1185">Reference proteome</keyword>
<dbReference type="PRINTS" id="PR00081">
    <property type="entry name" value="GDHRDH"/>
</dbReference>
<reference evidence="4" key="1">
    <citation type="submission" date="2023-08" db="EMBL/GenBank/DDBJ databases">
        <title>The draft genome of Tsukamurella strandjordii strain 050030.</title>
        <authorList>
            <person name="Zhao F."/>
            <person name="Feng Y."/>
            <person name="Zong Z."/>
        </authorList>
    </citation>
    <scope>NUCLEOTIDE SEQUENCE</scope>
    <source>
        <strain evidence="4">050030</strain>
    </source>
</reference>
<dbReference type="EMBL" id="JAUTIX010000005">
    <property type="protein sequence ID" value="MDP0399161.1"/>
    <property type="molecule type" value="Genomic_DNA"/>
</dbReference>
<dbReference type="Proteomes" id="UP001178281">
    <property type="component" value="Unassembled WGS sequence"/>
</dbReference>
<dbReference type="GO" id="GO:0016020">
    <property type="term" value="C:membrane"/>
    <property type="evidence" value="ECO:0007669"/>
    <property type="project" value="TreeGrafter"/>
</dbReference>
<evidence type="ECO:0000256" key="1">
    <source>
        <dbReference type="ARBA" id="ARBA00006484"/>
    </source>
</evidence>
<dbReference type="Gene3D" id="3.40.50.720">
    <property type="entry name" value="NAD(P)-binding Rossmann-like Domain"/>
    <property type="match status" value="1"/>
</dbReference>
<dbReference type="AlphaFoldDB" id="A0AA90NIR8"/>